<dbReference type="PANTHER" id="PTHR31126:SF72">
    <property type="entry name" value="DUAL SPECIFICITY PROTEIN PHOSPHATASE TPBA"/>
    <property type="match status" value="1"/>
</dbReference>
<keyword evidence="2" id="KW-0732">Signal</keyword>
<dbReference type="GO" id="GO:0016791">
    <property type="term" value="F:phosphatase activity"/>
    <property type="evidence" value="ECO:0007669"/>
    <property type="project" value="TreeGrafter"/>
</dbReference>
<evidence type="ECO:0000313" key="5">
    <source>
        <dbReference type="Proteomes" id="UP000253872"/>
    </source>
</evidence>
<dbReference type="PANTHER" id="PTHR31126">
    <property type="entry name" value="TYROSINE-PROTEIN PHOSPHATASE"/>
    <property type="match status" value="1"/>
</dbReference>
<dbReference type="PROSITE" id="PS00383">
    <property type="entry name" value="TYR_PHOSPHATASE_1"/>
    <property type="match status" value="1"/>
</dbReference>
<dbReference type="STRING" id="1035839.GCA_000238795_00310"/>
<accession>A0A369YFD9</accession>
<dbReference type="Proteomes" id="UP000253872">
    <property type="component" value="Unassembled WGS sequence"/>
</dbReference>
<dbReference type="EMBL" id="QEPN01000010">
    <property type="protein sequence ID" value="RDE69973.1"/>
    <property type="molecule type" value="Genomic_DNA"/>
</dbReference>
<dbReference type="PROSITE" id="PS50056">
    <property type="entry name" value="TYR_PHOSPHATASE_2"/>
    <property type="match status" value="1"/>
</dbReference>
<protein>
    <submittedName>
        <fullName evidence="4">Protein-tyrosine-phosphatase</fullName>
    </submittedName>
</protein>
<dbReference type="RefSeq" id="WP_111404332.1">
    <property type="nucleotide sequence ID" value="NZ_QEPN01000010.1"/>
</dbReference>
<comment type="similarity">
    <text evidence="1">Belongs to the protein-tyrosine phosphatase family.</text>
</comment>
<evidence type="ECO:0000313" key="4">
    <source>
        <dbReference type="EMBL" id="RDE69973.1"/>
    </source>
</evidence>
<feature type="signal peptide" evidence="2">
    <location>
        <begin position="1"/>
        <end position="21"/>
    </location>
</feature>
<dbReference type="SUPFAM" id="SSF52799">
    <property type="entry name" value="(Phosphotyrosine protein) phosphatases II"/>
    <property type="match status" value="1"/>
</dbReference>
<feature type="chain" id="PRO_5016595556" evidence="2">
    <location>
        <begin position="22"/>
        <end position="196"/>
    </location>
</feature>
<feature type="domain" description="Tyrosine specific protein phosphatases" evidence="3">
    <location>
        <begin position="108"/>
        <end position="144"/>
    </location>
</feature>
<dbReference type="InterPro" id="IPR029021">
    <property type="entry name" value="Prot-tyrosine_phosphatase-like"/>
</dbReference>
<comment type="caution">
    <text evidence="4">The sequence shown here is derived from an EMBL/GenBank/DDBJ whole genome shotgun (WGS) entry which is preliminary data.</text>
</comment>
<gene>
    <name evidence="4" type="ORF">DPV93_10035</name>
</gene>
<dbReference type="Gene3D" id="3.90.190.10">
    <property type="entry name" value="Protein tyrosine phosphatase superfamily"/>
    <property type="match status" value="1"/>
</dbReference>
<dbReference type="Pfam" id="PF22785">
    <property type="entry name" value="Tc-R-P"/>
    <property type="match status" value="1"/>
</dbReference>
<evidence type="ECO:0000256" key="1">
    <source>
        <dbReference type="ARBA" id="ARBA00009580"/>
    </source>
</evidence>
<proteinExistence type="inferred from homology"/>
<reference evidence="4 5" key="1">
    <citation type="submission" date="2018-05" db="EMBL/GenBank/DDBJ databases">
        <title>Draft Genome Sequences for a Diverse set of 7 Haemophilus Species.</title>
        <authorList>
            <person name="Nichols M."/>
            <person name="Topaz N."/>
            <person name="Wang X."/>
            <person name="Wang X."/>
            <person name="Boxrud D."/>
        </authorList>
    </citation>
    <scope>NUCLEOTIDE SEQUENCE [LARGE SCALE GENOMIC DNA]</scope>
    <source>
        <strain evidence="4 5">C2002001239</strain>
    </source>
</reference>
<dbReference type="PROSITE" id="PS51257">
    <property type="entry name" value="PROKAR_LIPOPROTEIN"/>
    <property type="match status" value="1"/>
</dbReference>
<dbReference type="InterPro" id="IPR000387">
    <property type="entry name" value="Tyr_Pase_dom"/>
</dbReference>
<sequence length="196" mass="22441">MRTTKLSALFTSVILLSACQTSTPPTPPENTGHWATVVDQSVNLYQVDKKLFRSEQLSAKDYPLLKKHDVRTIVNLRFFDRNDDQEAFGETGIKLVNTPLISWSISPQEVADVLWQIRQAQQTGGVLVHCYHGADRTGLISAMYRVIYQKWPLAEAKREMMQGPYGFHSIWQNMPNFFTDENVQAIQQRLNELAKK</sequence>
<organism evidence="4 5">
    <name type="scientific">Haemophilus sputorum</name>
    <dbReference type="NCBI Taxonomy" id="1078480"/>
    <lineage>
        <taxon>Bacteria</taxon>
        <taxon>Pseudomonadati</taxon>
        <taxon>Pseudomonadota</taxon>
        <taxon>Gammaproteobacteria</taxon>
        <taxon>Pasteurellales</taxon>
        <taxon>Pasteurellaceae</taxon>
        <taxon>Haemophilus</taxon>
    </lineage>
</organism>
<dbReference type="AlphaFoldDB" id="A0A369YFD9"/>
<name>A0A369YFD9_9PAST</name>
<dbReference type="InterPro" id="IPR016130">
    <property type="entry name" value="Tyr_Pase_AS"/>
</dbReference>
<evidence type="ECO:0000256" key="2">
    <source>
        <dbReference type="SAM" id="SignalP"/>
    </source>
</evidence>
<evidence type="ECO:0000259" key="3">
    <source>
        <dbReference type="PROSITE" id="PS50056"/>
    </source>
</evidence>